<keyword evidence="4" id="KW-0238">DNA-binding</keyword>
<keyword evidence="6" id="KW-0539">Nucleus</keyword>
<dbReference type="GO" id="GO:0043565">
    <property type="term" value="F:sequence-specific DNA binding"/>
    <property type="evidence" value="ECO:0007669"/>
    <property type="project" value="TreeGrafter"/>
</dbReference>
<evidence type="ECO:0000256" key="1">
    <source>
        <dbReference type="ARBA" id="ARBA00004123"/>
    </source>
</evidence>
<evidence type="ECO:0000259" key="7">
    <source>
        <dbReference type="PROSITE" id="PS51369"/>
    </source>
</evidence>
<dbReference type="AlphaFoldDB" id="A0A346D3S3"/>
<dbReference type="GO" id="GO:2000032">
    <property type="term" value="P:regulation of secondary shoot formation"/>
    <property type="evidence" value="ECO:0007669"/>
    <property type="project" value="TreeGrafter"/>
</dbReference>
<keyword evidence="2" id="KW-0217">Developmental protein</keyword>
<reference evidence="9" key="1">
    <citation type="journal article" date="2018" name="Front. Plant Sci.">
        <title>Patterning the Asteraceae Capitulum: Duplications and Differential Expression of the Flower Symmetry CYC2-Like Genes.</title>
        <authorList>
            <person name="Chen J."/>
            <person name="Shen C.Z."/>
            <person name="Guo Y.P."/>
            <person name="Rao G.Y."/>
        </authorList>
    </citation>
    <scope>NUCLEOTIDE SEQUENCE</scope>
</reference>
<dbReference type="Pfam" id="PF03634">
    <property type="entry name" value="TCP"/>
    <property type="match status" value="1"/>
</dbReference>
<accession>A0A346D3S3</accession>
<dbReference type="EMBL" id="MG593506">
    <property type="protein sequence ID" value="AXM05091.1"/>
    <property type="molecule type" value="Genomic_DNA"/>
</dbReference>
<dbReference type="GO" id="GO:0003700">
    <property type="term" value="F:DNA-binding transcription factor activity"/>
    <property type="evidence" value="ECO:0007669"/>
    <property type="project" value="InterPro"/>
</dbReference>
<keyword evidence="3" id="KW-0805">Transcription regulation</keyword>
<organism evidence="9">
    <name type="scientific">Tagetes patula</name>
    <name type="common">French marigold</name>
    <dbReference type="NCBI Taxonomy" id="55843"/>
    <lineage>
        <taxon>Eukaryota</taxon>
        <taxon>Viridiplantae</taxon>
        <taxon>Streptophyta</taxon>
        <taxon>Embryophyta</taxon>
        <taxon>Tracheophyta</taxon>
        <taxon>Spermatophyta</taxon>
        <taxon>Magnoliopsida</taxon>
        <taxon>eudicotyledons</taxon>
        <taxon>Gunneridae</taxon>
        <taxon>Pentapetalae</taxon>
        <taxon>asterids</taxon>
        <taxon>campanulids</taxon>
        <taxon>Asterales</taxon>
        <taxon>Asteraceae</taxon>
        <taxon>Asteroideae</taxon>
        <taxon>Heliantheae alliance</taxon>
        <taxon>Tageteae</taxon>
        <taxon>Tagetes</taxon>
    </lineage>
</organism>
<evidence type="ECO:0000256" key="3">
    <source>
        <dbReference type="ARBA" id="ARBA00023015"/>
    </source>
</evidence>
<dbReference type="PANTHER" id="PTHR31072">
    <property type="entry name" value="TRANSCRIPTION FACTOR TCP4-RELATED"/>
    <property type="match status" value="1"/>
</dbReference>
<comment type="subcellular location">
    <subcellularLocation>
        <location evidence="1">Nucleus</location>
    </subcellularLocation>
</comment>
<sequence length="278" mass="31652">MFSSNPSSTNLFSPNSYLNYKQDDDNYNPFISGDVTTLKQDIVLHQQFSEGSGFQYNSEDLLDSVVSSYKQKTLIMETSKKNGHSKIYTAKGPRDRRVRLSIDIARKFFCLQDLLGFDKASKTLDWLFTKSLTAIKDLVEQHTTAQSSSSTVTDESNAKFLETIKGSDSDDQEINIVQKKPKGKKMMIQRTKSGSQQIISRDQLRAEARARARERTKQKNLVKKLDDCDQSGCCVQNGYKDVRWERVMGQETFKQSKDLSFDQIRSAFHEQLGDYAGS</sequence>
<dbReference type="PROSITE" id="PS51370">
    <property type="entry name" value="R"/>
    <property type="match status" value="1"/>
</dbReference>
<name>A0A346D3S3_TAGPA</name>
<feature type="domain" description="TCP" evidence="7">
    <location>
        <begin position="80"/>
        <end position="138"/>
    </location>
</feature>
<evidence type="ECO:0000313" key="9">
    <source>
        <dbReference type="EMBL" id="AXM05091.1"/>
    </source>
</evidence>
<evidence type="ECO:0000259" key="8">
    <source>
        <dbReference type="PROSITE" id="PS51370"/>
    </source>
</evidence>
<evidence type="ECO:0000256" key="4">
    <source>
        <dbReference type="ARBA" id="ARBA00023125"/>
    </source>
</evidence>
<keyword evidence="5" id="KW-0804">Transcription</keyword>
<evidence type="ECO:0000256" key="5">
    <source>
        <dbReference type="ARBA" id="ARBA00023163"/>
    </source>
</evidence>
<feature type="domain" description="R" evidence="8">
    <location>
        <begin position="202"/>
        <end position="219"/>
    </location>
</feature>
<evidence type="ECO:0000256" key="6">
    <source>
        <dbReference type="ARBA" id="ARBA00023242"/>
    </source>
</evidence>
<proteinExistence type="predicted"/>
<dbReference type="PROSITE" id="PS51369">
    <property type="entry name" value="TCP"/>
    <property type="match status" value="1"/>
</dbReference>
<dbReference type="InterPro" id="IPR017887">
    <property type="entry name" value="TF_TCP_subgr"/>
</dbReference>
<dbReference type="GO" id="GO:0005634">
    <property type="term" value="C:nucleus"/>
    <property type="evidence" value="ECO:0007669"/>
    <property type="project" value="UniProtKB-SubCell"/>
</dbReference>
<dbReference type="InterPro" id="IPR005333">
    <property type="entry name" value="Transcription_factor_TCP"/>
</dbReference>
<dbReference type="InterPro" id="IPR017888">
    <property type="entry name" value="CYC/TB1_R_domain"/>
</dbReference>
<protein>
    <submittedName>
        <fullName evidence="9">Cycloidea-like protein</fullName>
    </submittedName>
</protein>
<dbReference type="PANTHER" id="PTHR31072:SF224">
    <property type="entry name" value="TRANSCRIPTION FACTOR TCP1"/>
    <property type="match status" value="1"/>
</dbReference>
<evidence type="ECO:0000256" key="2">
    <source>
        <dbReference type="ARBA" id="ARBA00022473"/>
    </source>
</evidence>